<sequence length="111" mass="12235">MKLSIFSIFFTITILSGCNLQSEALTEANSEELDLDQETLGERLAESPLSSGASKIIVLGRTQLSLPERILRDASLDHSPSGVSIVRRDTRRCMVGRVYRPSLESLLLPNC</sequence>
<evidence type="ECO:0000313" key="2">
    <source>
        <dbReference type="Ensembl" id="ENSEEEP00000062360.1"/>
    </source>
</evidence>
<organism evidence="2 3">
    <name type="scientific">Electrophorus electricus</name>
    <name type="common">Electric eel</name>
    <name type="synonym">Gymnotus electricus</name>
    <dbReference type="NCBI Taxonomy" id="8005"/>
    <lineage>
        <taxon>Eukaryota</taxon>
        <taxon>Metazoa</taxon>
        <taxon>Chordata</taxon>
        <taxon>Craniata</taxon>
        <taxon>Vertebrata</taxon>
        <taxon>Euteleostomi</taxon>
        <taxon>Actinopterygii</taxon>
        <taxon>Neopterygii</taxon>
        <taxon>Teleostei</taxon>
        <taxon>Ostariophysi</taxon>
        <taxon>Gymnotiformes</taxon>
        <taxon>Gymnotoidei</taxon>
        <taxon>Gymnotidae</taxon>
        <taxon>Electrophorus</taxon>
    </lineage>
</organism>
<reference evidence="2" key="3">
    <citation type="submission" date="2025-09" db="UniProtKB">
        <authorList>
            <consortium name="Ensembl"/>
        </authorList>
    </citation>
    <scope>IDENTIFICATION</scope>
</reference>
<dbReference type="PROSITE" id="PS51257">
    <property type="entry name" value="PROKAR_LIPOPROTEIN"/>
    <property type="match status" value="1"/>
</dbReference>
<reference evidence="2" key="2">
    <citation type="submission" date="2025-08" db="UniProtKB">
        <authorList>
            <consortium name="Ensembl"/>
        </authorList>
    </citation>
    <scope>IDENTIFICATION</scope>
</reference>
<protein>
    <recommendedName>
        <fullName evidence="4">Melanin-concentrating hormone</fullName>
    </recommendedName>
</protein>
<keyword evidence="1" id="KW-0732">Signal</keyword>
<name>A0AAY5F040_ELEEL</name>
<feature type="chain" id="PRO_5044281186" description="Melanin-concentrating hormone" evidence="1">
    <location>
        <begin position="25"/>
        <end position="111"/>
    </location>
</feature>
<dbReference type="Proteomes" id="UP000314983">
    <property type="component" value="Chromosome 6"/>
</dbReference>
<dbReference type="AlphaFoldDB" id="A0AAY5F040"/>
<evidence type="ECO:0000313" key="3">
    <source>
        <dbReference type="Proteomes" id="UP000314983"/>
    </source>
</evidence>
<accession>A0AAY5F040</accession>
<proteinExistence type="predicted"/>
<dbReference type="GeneTree" id="ENSGT01120000278202"/>
<reference evidence="2 3" key="1">
    <citation type="submission" date="2020-05" db="EMBL/GenBank/DDBJ databases">
        <title>Electrophorus electricus (electric eel) genome, fEleEle1, primary haplotype.</title>
        <authorList>
            <person name="Myers G."/>
            <person name="Meyer A."/>
            <person name="Fedrigo O."/>
            <person name="Formenti G."/>
            <person name="Rhie A."/>
            <person name="Tracey A."/>
            <person name="Sims Y."/>
            <person name="Jarvis E.D."/>
        </authorList>
    </citation>
    <scope>NUCLEOTIDE SEQUENCE [LARGE SCALE GENOMIC DNA]</scope>
</reference>
<dbReference type="Ensembl" id="ENSEEET00000055449.1">
    <property type="protein sequence ID" value="ENSEEEP00000062360.1"/>
    <property type="gene ID" value="ENSEEEG00000025009.1"/>
</dbReference>
<feature type="signal peptide" evidence="1">
    <location>
        <begin position="1"/>
        <end position="24"/>
    </location>
</feature>
<keyword evidence="3" id="KW-1185">Reference proteome</keyword>
<evidence type="ECO:0000256" key="1">
    <source>
        <dbReference type="SAM" id="SignalP"/>
    </source>
</evidence>
<evidence type="ECO:0008006" key="4">
    <source>
        <dbReference type="Google" id="ProtNLM"/>
    </source>
</evidence>